<dbReference type="OrthoDB" id="9803286at2"/>
<dbReference type="GO" id="GO:0008137">
    <property type="term" value="F:NADH dehydrogenase (ubiquinone) activity"/>
    <property type="evidence" value="ECO:0007669"/>
    <property type="project" value="InterPro"/>
</dbReference>
<evidence type="ECO:0000259" key="6">
    <source>
        <dbReference type="Pfam" id="PF00329"/>
    </source>
</evidence>
<proteinExistence type="inferred from homology"/>
<dbReference type="SUPFAM" id="SSF143243">
    <property type="entry name" value="Nqo5-like"/>
    <property type="match status" value="1"/>
</dbReference>
<dbReference type="InterPro" id="IPR020396">
    <property type="entry name" value="NADH_UbQ_OxRdtase_CS"/>
</dbReference>
<comment type="function">
    <text evidence="3">NDH-1 shuttles electrons from NADH, via FMN and iron-sulfur (Fe-S) centers, to quinones in the respiratory chain. The immediate electron acceptor for the enzyme in this species is believed to be ubiquinone. Couples the redox reaction to proton translocation (for every two electrons transferred, four hydrogen ions are translocated across the cytoplasmic membrane), and thus conserves the redox energy in a proton gradient.</text>
</comment>
<dbReference type="NCBIfam" id="TIGR01961">
    <property type="entry name" value="NuoC_fam"/>
    <property type="match status" value="1"/>
</dbReference>
<reference evidence="8" key="1">
    <citation type="submission" date="2016-01" db="EMBL/GenBank/DDBJ databases">
        <title>Draft genome sequence of Thermodesulfovibrio aggregans strain TGE-P1.</title>
        <authorList>
            <person name="Sekiguchi Y."/>
            <person name="Ohashi A."/>
            <person name="Matsuura N."/>
            <person name="Tourlousse M.D."/>
        </authorList>
    </citation>
    <scope>NUCLEOTIDE SEQUENCE [LARGE SCALE GENOMIC DNA]</scope>
    <source>
        <strain evidence="8">TGE-P1</strain>
    </source>
</reference>
<evidence type="ECO:0000256" key="2">
    <source>
        <dbReference type="ARBA" id="ARBA00022448"/>
    </source>
</evidence>
<dbReference type="GO" id="GO:0005886">
    <property type="term" value="C:plasma membrane"/>
    <property type="evidence" value="ECO:0007669"/>
    <property type="project" value="UniProtKB-SubCell"/>
</dbReference>
<dbReference type="STRING" id="86166.TAGGR_11207"/>
<gene>
    <name evidence="3" type="primary">nuoC</name>
    <name evidence="7" type="ORF">TAGGR_11207</name>
</gene>
<keyword evidence="3" id="KW-0472">Membrane</keyword>
<dbReference type="InterPro" id="IPR001268">
    <property type="entry name" value="NADH_UbQ_OxRdtase_30kDa_su"/>
</dbReference>
<dbReference type="Gene3D" id="3.30.460.80">
    <property type="entry name" value="NADH:ubiquinone oxidoreductase, 30kDa subunit"/>
    <property type="match status" value="1"/>
</dbReference>
<name>A0A0U9HWW8_9BACT</name>
<dbReference type="RefSeq" id="WP_059176409.1">
    <property type="nucleotide sequence ID" value="NZ_BCNO01000001.1"/>
</dbReference>
<keyword evidence="3 4" id="KW-1278">Translocase</keyword>
<dbReference type="EC" id="7.1.1.-" evidence="3"/>
<evidence type="ECO:0000256" key="3">
    <source>
        <dbReference type="HAMAP-Rule" id="MF_01357"/>
    </source>
</evidence>
<evidence type="ECO:0000313" key="8">
    <source>
        <dbReference type="Proteomes" id="UP000054976"/>
    </source>
</evidence>
<evidence type="ECO:0000256" key="5">
    <source>
        <dbReference type="RuleBase" id="RU003582"/>
    </source>
</evidence>
<dbReference type="Proteomes" id="UP000054976">
    <property type="component" value="Unassembled WGS sequence"/>
</dbReference>
<dbReference type="EMBL" id="BCNO01000001">
    <property type="protein sequence ID" value="GAQ95007.1"/>
    <property type="molecule type" value="Genomic_DNA"/>
</dbReference>
<keyword evidence="3" id="KW-1003">Cell membrane</keyword>
<dbReference type="PANTHER" id="PTHR10884">
    <property type="entry name" value="NADH DEHYDROGENASE UBIQUINONE IRON-SULFUR PROTEIN 3"/>
    <property type="match status" value="1"/>
</dbReference>
<comment type="caution">
    <text evidence="7">The sequence shown here is derived from an EMBL/GenBank/DDBJ whole genome shotgun (WGS) entry which is preliminary data.</text>
</comment>
<sequence>MNPAEVVKKIKEQFPEEVLWFVCFRDECSIVVKKEKIKEILSYLKNAPGLEFDYLVDLSAVDYLGFRECRFDVVYHLMSIKYRHRIRVKALVPEQQCFIDSVTDLWATANWFERECFDMFGIEFKGHPDLRRILMPEDWNGFPLRKDYPVRSNLGDKEWETYKELKESAKAWKENAEAS</sequence>
<dbReference type="HAMAP" id="MF_01357">
    <property type="entry name" value="NDH1_NuoC"/>
    <property type="match status" value="1"/>
</dbReference>
<dbReference type="GO" id="GO:0050136">
    <property type="term" value="F:NADH dehydrogenase (quinone) (non-electrogenic) activity"/>
    <property type="evidence" value="ECO:0007669"/>
    <property type="project" value="UniProtKB-UniRule"/>
</dbReference>
<dbReference type="InterPro" id="IPR037232">
    <property type="entry name" value="NADH_quin_OxRdtase_su_C/D-like"/>
</dbReference>
<dbReference type="GO" id="GO:0048038">
    <property type="term" value="F:quinone binding"/>
    <property type="evidence" value="ECO:0007669"/>
    <property type="project" value="UniProtKB-KW"/>
</dbReference>
<keyword evidence="2 3" id="KW-0813">Transport</keyword>
<protein>
    <recommendedName>
        <fullName evidence="3">NADH-quinone oxidoreductase subunit C</fullName>
        <ecNumber evidence="3">7.1.1.-</ecNumber>
    </recommendedName>
    <alternativeName>
        <fullName evidence="3">NADH dehydrogenase I subunit C</fullName>
    </alternativeName>
    <alternativeName>
        <fullName evidence="3">NDH-1 subunit C</fullName>
    </alternativeName>
</protein>
<keyword evidence="3 5" id="KW-0874">Quinone</keyword>
<dbReference type="PROSITE" id="PS00542">
    <property type="entry name" value="COMPLEX1_30K"/>
    <property type="match status" value="1"/>
</dbReference>
<dbReference type="AlphaFoldDB" id="A0A0U9HWW8"/>
<dbReference type="InterPro" id="IPR010218">
    <property type="entry name" value="NADH_DH_suC"/>
</dbReference>
<dbReference type="Pfam" id="PF00329">
    <property type="entry name" value="Complex1_30kDa"/>
    <property type="match status" value="1"/>
</dbReference>
<comment type="subunit">
    <text evidence="3">NDH-1 is composed of 14 different subunits. Subunits NuoB, C, D, E, F, and G constitute the peripheral sector of the complex.</text>
</comment>
<organism evidence="7 8">
    <name type="scientific">Thermodesulfovibrio aggregans</name>
    <dbReference type="NCBI Taxonomy" id="86166"/>
    <lineage>
        <taxon>Bacteria</taxon>
        <taxon>Pseudomonadati</taxon>
        <taxon>Nitrospirota</taxon>
        <taxon>Thermodesulfovibrionia</taxon>
        <taxon>Thermodesulfovibrionales</taxon>
        <taxon>Thermodesulfovibrionaceae</taxon>
        <taxon>Thermodesulfovibrio</taxon>
    </lineage>
</organism>
<evidence type="ECO:0000256" key="4">
    <source>
        <dbReference type="RuleBase" id="RU003456"/>
    </source>
</evidence>
<keyword evidence="3 4" id="KW-0520">NAD</keyword>
<comment type="catalytic activity">
    <reaction evidence="3 5">
        <text>a quinone + NADH + 5 H(+)(in) = a quinol + NAD(+) + 4 H(+)(out)</text>
        <dbReference type="Rhea" id="RHEA:57888"/>
        <dbReference type="ChEBI" id="CHEBI:15378"/>
        <dbReference type="ChEBI" id="CHEBI:24646"/>
        <dbReference type="ChEBI" id="CHEBI:57540"/>
        <dbReference type="ChEBI" id="CHEBI:57945"/>
        <dbReference type="ChEBI" id="CHEBI:132124"/>
    </reaction>
</comment>
<keyword evidence="3" id="KW-0830">Ubiquinone</keyword>
<comment type="subcellular location">
    <subcellularLocation>
        <location evidence="3">Cell membrane</location>
        <topology evidence="3">Peripheral membrane protein</topology>
        <orientation evidence="3">Cytoplasmic side</orientation>
    </subcellularLocation>
</comment>
<dbReference type="PANTHER" id="PTHR10884:SF14">
    <property type="entry name" value="NADH DEHYDROGENASE [UBIQUINONE] IRON-SULFUR PROTEIN 3, MITOCHONDRIAL"/>
    <property type="match status" value="1"/>
</dbReference>
<evidence type="ECO:0000256" key="1">
    <source>
        <dbReference type="ARBA" id="ARBA00007569"/>
    </source>
</evidence>
<feature type="domain" description="NADH:ubiquinone oxidoreductase 30kDa subunit" evidence="6">
    <location>
        <begin position="30"/>
        <end position="152"/>
    </location>
</feature>
<evidence type="ECO:0000313" key="7">
    <source>
        <dbReference type="EMBL" id="GAQ95007.1"/>
    </source>
</evidence>
<keyword evidence="8" id="KW-1185">Reference proteome</keyword>
<comment type="similarity">
    <text evidence="1 3 4">Belongs to the complex I 30 kDa subunit family.</text>
</comment>
<accession>A0A0U9HWW8</accession>